<dbReference type="Gene3D" id="3.20.180.20">
    <property type="entry name" value="Dynein heavy chain, N-terminal domain 2"/>
    <property type="match status" value="1"/>
</dbReference>
<feature type="region of interest" description="Disordered" evidence="12">
    <location>
        <begin position="23"/>
        <end position="46"/>
    </location>
</feature>
<keyword evidence="4" id="KW-0547">Nucleotide-binding</keyword>
<proteinExistence type="predicted"/>
<keyword evidence="7" id="KW-0175">Coiled coil</keyword>
<dbReference type="Pfam" id="PF08393">
    <property type="entry name" value="DHC_N2"/>
    <property type="match status" value="1"/>
</dbReference>
<dbReference type="Gene3D" id="1.20.140.100">
    <property type="entry name" value="Dynein heavy chain, N-terminal domain 2"/>
    <property type="match status" value="1"/>
</dbReference>
<dbReference type="InParanoid" id="A0A194R8N2"/>
<keyword evidence="10" id="KW-0206">Cytoskeleton</keyword>
<dbReference type="Proteomes" id="UP000053240">
    <property type="component" value="Unassembled WGS sequence"/>
</dbReference>
<evidence type="ECO:0000256" key="8">
    <source>
        <dbReference type="ARBA" id="ARBA00023069"/>
    </source>
</evidence>
<evidence type="ECO:0000256" key="5">
    <source>
        <dbReference type="ARBA" id="ARBA00022840"/>
    </source>
</evidence>
<organism evidence="14 15">
    <name type="scientific">Papilio machaon</name>
    <name type="common">Old World swallowtail butterfly</name>
    <dbReference type="NCBI Taxonomy" id="76193"/>
    <lineage>
        <taxon>Eukaryota</taxon>
        <taxon>Metazoa</taxon>
        <taxon>Ecdysozoa</taxon>
        <taxon>Arthropoda</taxon>
        <taxon>Hexapoda</taxon>
        <taxon>Insecta</taxon>
        <taxon>Pterygota</taxon>
        <taxon>Neoptera</taxon>
        <taxon>Endopterygota</taxon>
        <taxon>Lepidoptera</taxon>
        <taxon>Glossata</taxon>
        <taxon>Ditrysia</taxon>
        <taxon>Papilionoidea</taxon>
        <taxon>Papilionidae</taxon>
        <taxon>Papilioninae</taxon>
        <taxon>Papilio</taxon>
    </lineage>
</organism>
<dbReference type="GO" id="GO:0030286">
    <property type="term" value="C:dynein complex"/>
    <property type="evidence" value="ECO:0007669"/>
    <property type="project" value="UniProtKB-KW"/>
</dbReference>
<dbReference type="GO" id="GO:0005930">
    <property type="term" value="C:axoneme"/>
    <property type="evidence" value="ECO:0007669"/>
    <property type="project" value="UniProtKB-SubCell"/>
</dbReference>
<gene>
    <name evidence="14" type="ORF">RR48_11487</name>
</gene>
<keyword evidence="9" id="KW-0505">Motor protein</keyword>
<dbReference type="GO" id="GO:0005874">
    <property type="term" value="C:microtubule"/>
    <property type="evidence" value="ECO:0007669"/>
    <property type="project" value="UniProtKB-KW"/>
</dbReference>
<dbReference type="STRING" id="76193.A0A194R8N2"/>
<dbReference type="GO" id="GO:0007018">
    <property type="term" value="P:microtubule-based movement"/>
    <property type="evidence" value="ECO:0007669"/>
    <property type="project" value="InterPro"/>
</dbReference>
<evidence type="ECO:0000256" key="1">
    <source>
        <dbReference type="ARBA" id="ARBA00004430"/>
    </source>
</evidence>
<dbReference type="InterPro" id="IPR013602">
    <property type="entry name" value="Dynein_heavy_linker"/>
</dbReference>
<dbReference type="FunFam" id="1.20.140.100:FF:000004">
    <property type="entry name" value="Dynein axonemal heavy chain 6"/>
    <property type="match status" value="1"/>
</dbReference>
<evidence type="ECO:0000256" key="12">
    <source>
        <dbReference type="SAM" id="MobiDB-lite"/>
    </source>
</evidence>
<sequence>MPEDFKIRTRPLFSLPEEILKLPPPPKTSKVRSKATTAPRKRSSVMQSFTAMRKAREEFRAKLMKLICQSAPGEDSDAIPSGDEKNMLRYYYYIRYGIDTIHVAPLDNKIILRVHSLIPLKLKKWKETLFSSTDEMREDFMMSMKKAIVDFVLKDPSTEESLQEEETPLMQELAKKDDAWRNRYILAQKYNTKNLHTVNPCIAQVLQIWWKQFNDLRLISMKDIMMTHEAYELQDFSFVCKRHIDAAGNVLTLQWIPTVQAVFLQLFSHRSFVHYCLSLCEVNNSHGIGSPVIGLHKHDESLLENLRSATLAFADHGSKKKQIPDVKQASRVKRFYNCLAAIMTYNLQTLCLKSMKEYTEYIMDVGGMNQGFIINLSFQNEAIGFEPSFKQFREQLCLLYDFLIDACRQTPRLETILYQDFDVTSRSTLKPIIDSELVDKYKKSIADLIDEQRIGPELRIQDFDNYVCLLNGESLDEVEAFIYADPEKTFEEFCAESIKYVELAREIPSKLEGTIVIGMFMMQRGDLINSLRGAATRLANMVLRKMTDDYQTMVKNIYDEYSHIANTLLTPPPDTAALMDLIAYYKKVEETMLDEMEDKLRTVMKYIIFLGDYTSFTPLEVKANNQTFHWYARMPSVIEESKAICDQKKIEYQDLLKVRIAKFIEDLDMYELQCNEVQYWGDINELPKYVSRARHLDEKLSNALVKIDQFNEEETSFGWELSQYPKRKAVYDRLVPFKKLFDAGYDFLQKHSNWMQSKVGSFDPEEIEGDVSYYYKIVYKLEKSFQDVPDTHQLAVSVREKMDDFKTHMPIIQTLGNPGMKLRHWEKVSEIVGFPIVVDEELSLAKVIDFNLDDYIEKFEGISEAATKENNLEKALDKMMKEWADLKFEILSYKDTGTYILSSVDEIQLLLDDHIVKTQTMKNSPYIKPFEETIHDWEGKLILLQEILDEWLKVQATWMYLEPIFSSPDIQQQIPEEGRRFSAVDKMWREIMKAAATEPRVLDVIMIEKMLDRLKKSNNLLEMVQRGLNAYLEKKRLYFPRFFFLSNDELLEILSETKDPMR</sequence>
<keyword evidence="6" id="KW-0243">Dynein</keyword>
<evidence type="ECO:0000256" key="9">
    <source>
        <dbReference type="ARBA" id="ARBA00023175"/>
    </source>
</evidence>
<dbReference type="PANTHER" id="PTHR22878">
    <property type="entry name" value="DYNEIN HEAVY CHAIN 6, AXONEMAL-LIKE-RELATED"/>
    <property type="match status" value="1"/>
</dbReference>
<accession>A0A194R8N2</accession>
<evidence type="ECO:0000256" key="6">
    <source>
        <dbReference type="ARBA" id="ARBA00023017"/>
    </source>
</evidence>
<feature type="compositionally biased region" description="Basic residues" evidence="12">
    <location>
        <begin position="29"/>
        <end position="43"/>
    </location>
</feature>
<dbReference type="EMBL" id="KQ460779">
    <property type="protein sequence ID" value="KPJ12231.1"/>
    <property type="molecule type" value="Genomic_DNA"/>
</dbReference>
<dbReference type="FunFam" id="1.10.287.2620:FF:000002">
    <property type="entry name" value="Dynein heavy chain 2, axonemal"/>
    <property type="match status" value="1"/>
</dbReference>
<evidence type="ECO:0000256" key="4">
    <source>
        <dbReference type="ARBA" id="ARBA00022741"/>
    </source>
</evidence>
<keyword evidence="3" id="KW-0493">Microtubule</keyword>
<keyword evidence="11" id="KW-0966">Cell projection</keyword>
<feature type="domain" description="Dynein heavy chain linker" evidence="13">
    <location>
        <begin position="732"/>
        <end position="1061"/>
    </location>
</feature>
<protein>
    <submittedName>
        <fullName evidence="14">Dynein heavy chain 7, axonemal</fullName>
    </submittedName>
</protein>
<evidence type="ECO:0000256" key="2">
    <source>
        <dbReference type="ARBA" id="ARBA00022490"/>
    </source>
</evidence>
<name>A0A194R8N2_PAPMA</name>
<dbReference type="PANTHER" id="PTHR22878:SF66">
    <property type="entry name" value="DYNEIN AXONEMAL HEAVY CHAIN 7"/>
    <property type="match status" value="1"/>
</dbReference>
<comment type="subcellular location">
    <subcellularLocation>
        <location evidence="1">Cytoplasm</location>
        <location evidence="1">Cytoskeleton</location>
        <location evidence="1">Cilium axoneme</location>
    </subcellularLocation>
</comment>
<evidence type="ECO:0000256" key="10">
    <source>
        <dbReference type="ARBA" id="ARBA00023212"/>
    </source>
</evidence>
<dbReference type="InterPro" id="IPR042228">
    <property type="entry name" value="Dynein_linker_3"/>
</dbReference>
<keyword evidence="8" id="KW-0969">Cilium</keyword>
<evidence type="ECO:0000313" key="14">
    <source>
        <dbReference type="EMBL" id="KPJ12231.1"/>
    </source>
</evidence>
<keyword evidence="2" id="KW-0963">Cytoplasm</keyword>
<keyword evidence="15" id="KW-1185">Reference proteome</keyword>
<reference evidence="14 15" key="1">
    <citation type="journal article" date="2015" name="Nat. Commun.">
        <title>Outbred genome sequencing and CRISPR/Cas9 gene editing in butterflies.</title>
        <authorList>
            <person name="Li X."/>
            <person name="Fan D."/>
            <person name="Zhang W."/>
            <person name="Liu G."/>
            <person name="Zhang L."/>
            <person name="Zhao L."/>
            <person name="Fang X."/>
            <person name="Chen L."/>
            <person name="Dong Y."/>
            <person name="Chen Y."/>
            <person name="Ding Y."/>
            <person name="Zhao R."/>
            <person name="Feng M."/>
            <person name="Zhu Y."/>
            <person name="Feng Y."/>
            <person name="Jiang X."/>
            <person name="Zhu D."/>
            <person name="Xiang H."/>
            <person name="Feng X."/>
            <person name="Li S."/>
            <person name="Wang J."/>
            <person name="Zhang G."/>
            <person name="Kronforst M.R."/>
            <person name="Wang W."/>
        </authorList>
    </citation>
    <scope>NUCLEOTIDE SEQUENCE [LARGE SCALE GENOMIC DNA]</scope>
    <source>
        <strain evidence="14">Ya'a_city_454_Pm</strain>
        <tissue evidence="14">Whole body</tissue>
    </source>
</reference>
<evidence type="ECO:0000256" key="11">
    <source>
        <dbReference type="ARBA" id="ARBA00023273"/>
    </source>
</evidence>
<dbReference type="GO" id="GO:0005524">
    <property type="term" value="F:ATP binding"/>
    <property type="evidence" value="ECO:0007669"/>
    <property type="project" value="UniProtKB-KW"/>
</dbReference>
<evidence type="ECO:0000259" key="13">
    <source>
        <dbReference type="Pfam" id="PF08393"/>
    </source>
</evidence>
<dbReference type="GO" id="GO:0045505">
    <property type="term" value="F:dynein intermediate chain binding"/>
    <property type="evidence" value="ECO:0007669"/>
    <property type="project" value="InterPro"/>
</dbReference>
<evidence type="ECO:0000313" key="15">
    <source>
        <dbReference type="Proteomes" id="UP000053240"/>
    </source>
</evidence>
<evidence type="ECO:0000256" key="3">
    <source>
        <dbReference type="ARBA" id="ARBA00022701"/>
    </source>
</evidence>
<dbReference type="AlphaFoldDB" id="A0A194R8N2"/>
<dbReference type="InterPro" id="IPR042222">
    <property type="entry name" value="Dynein_2_N"/>
</dbReference>
<keyword evidence="5" id="KW-0067">ATP-binding</keyword>
<dbReference type="Gene3D" id="1.10.287.2620">
    <property type="match status" value="1"/>
</dbReference>
<dbReference type="GO" id="GO:0051959">
    <property type="term" value="F:dynein light intermediate chain binding"/>
    <property type="evidence" value="ECO:0007669"/>
    <property type="project" value="InterPro"/>
</dbReference>
<dbReference type="InterPro" id="IPR026983">
    <property type="entry name" value="DHC"/>
</dbReference>
<evidence type="ECO:0000256" key="7">
    <source>
        <dbReference type="ARBA" id="ARBA00023054"/>
    </source>
</evidence>